<dbReference type="Proteomes" id="UP001458880">
    <property type="component" value="Unassembled WGS sequence"/>
</dbReference>
<dbReference type="CDD" id="cd04704">
    <property type="entry name" value="PLA2_bee_venom_like"/>
    <property type="match status" value="1"/>
</dbReference>
<sequence length="198" mass="23161">MKALLLVVLLWIFKYGVSKLVSGWDQRLSENEIYYAENNIYYDGNAIDWNEMDEARMSNRNWFLIFPGTKWCGSGNISENYDDLGQFADTDKCCRDHDYCDDVIAAHGTKYNLTNSAFYSRLNCVCDDEFRHCLRNVNSAVSTKVGFIYFNVLGTQCFREDYPAMCKRTSLVPVVKCVEYEYNESQQKVYQWFDVPPY</sequence>
<dbReference type="PROSITE" id="PS00118">
    <property type="entry name" value="PA2_HIS"/>
    <property type="match status" value="1"/>
</dbReference>
<evidence type="ECO:0000256" key="6">
    <source>
        <dbReference type="ARBA" id="ARBA00022723"/>
    </source>
</evidence>
<dbReference type="GO" id="GO:0004623">
    <property type="term" value="F:phospholipase A2 activity"/>
    <property type="evidence" value="ECO:0007669"/>
    <property type="project" value="UniProtKB-EC"/>
</dbReference>
<dbReference type="Gene3D" id="1.20.90.10">
    <property type="entry name" value="Phospholipase A2 domain"/>
    <property type="match status" value="1"/>
</dbReference>
<keyword evidence="13" id="KW-0732">Signal</keyword>
<protein>
    <recommendedName>
        <fullName evidence="4">Phospholipase A2</fullName>
        <ecNumber evidence="3">3.1.1.4</ecNumber>
    </recommendedName>
    <alternativeName>
        <fullName evidence="12">Phosphatidylcholine 2-acylhydrolase</fullName>
    </alternativeName>
</protein>
<dbReference type="GO" id="GO:0005576">
    <property type="term" value="C:extracellular region"/>
    <property type="evidence" value="ECO:0007669"/>
    <property type="project" value="UniProtKB-SubCell"/>
</dbReference>
<keyword evidence="8" id="KW-0106">Calcium</keyword>
<keyword evidence="16" id="KW-1185">Reference proteome</keyword>
<keyword evidence="10" id="KW-0443">Lipid metabolism</keyword>
<keyword evidence="7" id="KW-0378">Hydrolase</keyword>
<evidence type="ECO:0000256" key="7">
    <source>
        <dbReference type="ARBA" id="ARBA00022801"/>
    </source>
</evidence>
<dbReference type="InterPro" id="IPR033113">
    <property type="entry name" value="PLA2_histidine"/>
</dbReference>
<dbReference type="AlphaFoldDB" id="A0AAW1LUG9"/>
<dbReference type="GO" id="GO:0046872">
    <property type="term" value="F:metal ion binding"/>
    <property type="evidence" value="ECO:0007669"/>
    <property type="project" value="UniProtKB-KW"/>
</dbReference>
<evidence type="ECO:0000256" key="3">
    <source>
        <dbReference type="ARBA" id="ARBA00013278"/>
    </source>
</evidence>
<dbReference type="EMBL" id="JASPKY010000101">
    <property type="protein sequence ID" value="KAK9737355.1"/>
    <property type="molecule type" value="Genomic_DNA"/>
</dbReference>
<evidence type="ECO:0000256" key="12">
    <source>
        <dbReference type="ARBA" id="ARBA00029903"/>
    </source>
</evidence>
<evidence type="ECO:0000256" key="2">
    <source>
        <dbReference type="ARBA" id="ARBA00004613"/>
    </source>
</evidence>
<dbReference type="GO" id="GO:0050482">
    <property type="term" value="P:arachidonate secretion"/>
    <property type="evidence" value="ECO:0007669"/>
    <property type="project" value="InterPro"/>
</dbReference>
<dbReference type="GO" id="GO:0016042">
    <property type="term" value="P:lipid catabolic process"/>
    <property type="evidence" value="ECO:0007669"/>
    <property type="project" value="UniProtKB-KW"/>
</dbReference>
<evidence type="ECO:0000256" key="13">
    <source>
        <dbReference type="SAM" id="SignalP"/>
    </source>
</evidence>
<dbReference type="GO" id="GO:0006644">
    <property type="term" value="P:phospholipid metabolic process"/>
    <property type="evidence" value="ECO:0007669"/>
    <property type="project" value="InterPro"/>
</dbReference>
<evidence type="ECO:0000313" key="15">
    <source>
        <dbReference type="EMBL" id="KAK9737355.1"/>
    </source>
</evidence>
<accession>A0AAW1LUG9</accession>
<evidence type="ECO:0000313" key="16">
    <source>
        <dbReference type="Proteomes" id="UP001458880"/>
    </source>
</evidence>
<keyword evidence="6" id="KW-0479">Metal-binding</keyword>
<proteinExistence type="predicted"/>
<evidence type="ECO:0000256" key="11">
    <source>
        <dbReference type="ARBA" id="ARBA00023157"/>
    </source>
</evidence>
<feature type="signal peptide" evidence="13">
    <location>
        <begin position="1"/>
        <end position="18"/>
    </location>
</feature>
<evidence type="ECO:0000256" key="8">
    <source>
        <dbReference type="ARBA" id="ARBA00022837"/>
    </source>
</evidence>
<evidence type="ECO:0000256" key="1">
    <source>
        <dbReference type="ARBA" id="ARBA00001913"/>
    </source>
</evidence>
<evidence type="ECO:0000256" key="4">
    <source>
        <dbReference type="ARBA" id="ARBA00021721"/>
    </source>
</evidence>
<dbReference type="InterPro" id="IPR036444">
    <property type="entry name" value="PLipase_A2_dom_sf"/>
</dbReference>
<dbReference type="InterPro" id="IPR016090">
    <property type="entry name" value="PLA2-like_dom"/>
</dbReference>
<evidence type="ECO:0000256" key="5">
    <source>
        <dbReference type="ARBA" id="ARBA00022525"/>
    </source>
</evidence>
<organism evidence="15 16">
    <name type="scientific">Popillia japonica</name>
    <name type="common">Japanese beetle</name>
    <dbReference type="NCBI Taxonomy" id="7064"/>
    <lineage>
        <taxon>Eukaryota</taxon>
        <taxon>Metazoa</taxon>
        <taxon>Ecdysozoa</taxon>
        <taxon>Arthropoda</taxon>
        <taxon>Hexapoda</taxon>
        <taxon>Insecta</taxon>
        <taxon>Pterygota</taxon>
        <taxon>Neoptera</taxon>
        <taxon>Endopterygota</taxon>
        <taxon>Coleoptera</taxon>
        <taxon>Polyphaga</taxon>
        <taxon>Scarabaeiformia</taxon>
        <taxon>Scarabaeidae</taxon>
        <taxon>Rutelinae</taxon>
        <taxon>Popillia</taxon>
    </lineage>
</organism>
<dbReference type="SUPFAM" id="SSF48619">
    <property type="entry name" value="Phospholipase A2, PLA2"/>
    <property type="match status" value="1"/>
</dbReference>
<dbReference type="Pfam" id="PF05826">
    <property type="entry name" value="Phospholip_A2_2"/>
    <property type="match status" value="1"/>
</dbReference>
<feature type="domain" description="Phospholipase A2-like central" evidence="14">
    <location>
        <begin position="65"/>
        <end position="160"/>
    </location>
</feature>
<gene>
    <name evidence="15" type="ORF">QE152_g10770</name>
</gene>
<dbReference type="FunFam" id="1.20.90.10:FF:000002">
    <property type="entry name" value="Phospholipase A2 group III"/>
    <property type="match status" value="1"/>
</dbReference>
<keyword evidence="5" id="KW-0964">Secreted</keyword>
<evidence type="ECO:0000259" key="14">
    <source>
        <dbReference type="Pfam" id="PF05826"/>
    </source>
</evidence>
<name>A0AAW1LUG9_POPJA</name>
<feature type="chain" id="PRO_5043430176" description="Phospholipase A2" evidence="13">
    <location>
        <begin position="19"/>
        <end position="198"/>
    </location>
</feature>
<comment type="cofactor">
    <cofactor evidence="1">
        <name>Ca(2+)</name>
        <dbReference type="ChEBI" id="CHEBI:29108"/>
    </cofactor>
</comment>
<keyword evidence="9" id="KW-0442">Lipid degradation</keyword>
<evidence type="ECO:0000256" key="9">
    <source>
        <dbReference type="ARBA" id="ARBA00022963"/>
    </source>
</evidence>
<dbReference type="PANTHER" id="PTHR12253">
    <property type="entry name" value="RH14732P"/>
    <property type="match status" value="1"/>
</dbReference>
<dbReference type="EC" id="3.1.1.4" evidence="3"/>
<keyword evidence="11" id="KW-1015">Disulfide bond</keyword>
<comment type="caution">
    <text evidence="15">The sequence shown here is derived from an EMBL/GenBank/DDBJ whole genome shotgun (WGS) entry which is preliminary data.</text>
</comment>
<comment type="subcellular location">
    <subcellularLocation>
        <location evidence="2">Secreted</location>
    </subcellularLocation>
</comment>
<reference evidence="15 16" key="1">
    <citation type="journal article" date="2024" name="BMC Genomics">
        <title>De novo assembly and annotation of Popillia japonica's genome with initial clues to its potential as an invasive pest.</title>
        <authorList>
            <person name="Cucini C."/>
            <person name="Boschi S."/>
            <person name="Funari R."/>
            <person name="Cardaioli E."/>
            <person name="Iannotti N."/>
            <person name="Marturano G."/>
            <person name="Paoli F."/>
            <person name="Bruttini M."/>
            <person name="Carapelli A."/>
            <person name="Frati F."/>
            <person name="Nardi F."/>
        </authorList>
    </citation>
    <scope>NUCLEOTIDE SEQUENCE [LARGE SCALE GENOMIC DNA]</scope>
    <source>
        <strain evidence="15">DMR45628</strain>
    </source>
</reference>
<evidence type="ECO:0000256" key="10">
    <source>
        <dbReference type="ARBA" id="ARBA00023098"/>
    </source>
</evidence>